<dbReference type="Gene3D" id="2.40.70.10">
    <property type="entry name" value="Acid Proteases"/>
    <property type="match status" value="1"/>
</dbReference>
<dbReference type="AlphaFoldDB" id="A0A9Q0DXK6"/>
<feature type="region of interest" description="Disordered" evidence="1">
    <location>
        <begin position="1"/>
        <end position="29"/>
    </location>
</feature>
<evidence type="ECO:0000256" key="1">
    <source>
        <dbReference type="SAM" id="MobiDB-lite"/>
    </source>
</evidence>
<evidence type="ECO:0000313" key="2">
    <source>
        <dbReference type="EMBL" id="KAJ3595040.1"/>
    </source>
</evidence>
<proteinExistence type="predicted"/>
<feature type="compositionally biased region" description="Basic residues" evidence="1">
    <location>
        <begin position="1"/>
        <end position="11"/>
    </location>
</feature>
<reference evidence="2" key="1">
    <citation type="submission" date="2022-07" db="EMBL/GenBank/DDBJ databases">
        <title>Chromosome-level genome of Muraenolepis orangiensis.</title>
        <authorList>
            <person name="Kim J."/>
        </authorList>
    </citation>
    <scope>NUCLEOTIDE SEQUENCE</scope>
    <source>
        <strain evidence="2">KU_S4_2022</strain>
        <tissue evidence="2">Muscle</tissue>
    </source>
</reference>
<protein>
    <recommendedName>
        <fullName evidence="4">Peptidase A2 domain-containing protein</fullName>
    </recommendedName>
</protein>
<keyword evidence="3" id="KW-1185">Reference proteome</keyword>
<name>A0A9Q0DXK6_9TELE</name>
<evidence type="ECO:0008006" key="4">
    <source>
        <dbReference type="Google" id="ProtNLM"/>
    </source>
</evidence>
<comment type="caution">
    <text evidence="2">The sequence shown here is derived from an EMBL/GenBank/DDBJ whole genome shotgun (WGS) entry which is preliminary data.</text>
</comment>
<accession>A0A9Q0DXK6</accession>
<gene>
    <name evidence="2" type="ORF">NHX12_004345</name>
</gene>
<dbReference type="EMBL" id="JANIIK010000111">
    <property type="protein sequence ID" value="KAJ3595040.1"/>
    <property type="molecule type" value="Genomic_DNA"/>
</dbReference>
<sequence length="178" mass="19625">MQRRTERHGPHHTGYIHTLHSPPGPTRPADQTGLRWDACMHEWNGFVLLLLTVSVKEGDALPPVVRYDVKDDVVTQSRYQSINSTEIPLTADGSHTMATFIDSGADVNIIDKNLTLQMGIAHVPLPCPVPANALDGHLLGTISQQTTPVRMLISGNHHETLQFHILQSPQLPLILGYP</sequence>
<dbReference type="CDD" id="cd00303">
    <property type="entry name" value="retropepsin_like"/>
    <property type="match status" value="1"/>
</dbReference>
<dbReference type="Proteomes" id="UP001148018">
    <property type="component" value="Unassembled WGS sequence"/>
</dbReference>
<organism evidence="2 3">
    <name type="scientific">Muraenolepis orangiensis</name>
    <name type="common">Patagonian moray cod</name>
    <dbReference type="NCBI Taxonomy" id="630683"/>
    <lineage>
        <taxon>Eukaryota</taxon>
        <taxon>Metazoa</taxon>
        <taxon>Chordata</taxon>
        <taxon>Craniata</taxon>
        <taxon>Vertebrata</taxon>
        <taxon>Euteleostomi</taxon>
        <taxon>Actinopterygii</taxon>
        <taxon>Neopterygii</taxon>
        <taxon>Teleostei</taxon>
        <taxon>Neoteleostei</taxon>
        <taxon>Acanthomorphata</taxon>
        <taxon>Zeiogadaria</taxon>
        <taxon>Gadariae</taxon>
        <taxon>Gadiformes</taxon>
        <taxon>Muraenolepidoidei</taxon>
        <taxon>Muraenolepididae</taxon>
        <taxon>Muraenolepis</taxon>
    </lineage>
</organism>
<dbReference type="InterPro" id="IPR021109">
    <property type="entry name" value="Peptidase_aspartic_dom_sf"/>
</dbReference>
<evidence type="ECO:0000313" key="3">
    <source>
        <dbReference type="Proteomes" id="UP001148018"/>
    </source>
</evidence>
<dbReference type="OrthoDB" id="1430630at2759"/>